<dbReference type="OrthoDB" id="4544211at2"/>
<reference evidence="2" key="1">
    <citation type="journal article" date="2019" name="Int. J. Syst. Evol. Microbiol.">
        <title>The Global Catalogue of Microorganisms (GCM) 10K type strain sequencing project: providing services to taxonomists for standard genome sequencing and annotation.</title>
        <authorList>
            <consortium name="The Broad Institute Genomics Platform"/>
            <consortium name="The Broad Institute Genome Sequencing Center for Infectious Disease"/>
            <person name="Wu L."/>
            <person name="Ma J."/>
        </authorList>
    </citation>
    <scope>NUCLEOTIDE SEQUENCE [LARGE SCALE GENOMIC DNA]</scope>
    <source>
        <strain evidence="2">CGMCC 1.10130</strain>
    </source>
</reference>
<evidence type="ECO:0000313" key="1">
    <source>
        <dbReference type="EMBL" id="GGA84538.1"/>
    </source>
</evidence>
<dbReference type="SUPFAM" id="SSF53795">
    <property type="entry name" value="PEP carboxykinase-like"/>
    <property type="match status" value="1"/>
</dbReference>
<dbReference type="NCBIfam" id="TIGR04352">
    <property type="entry name" value="HprK_rel_A"/>
    <property type="match status" value="1"/>
</dbReference>
<proteinExistence type="predicted"/>
<dbReference type="InterPro" id="IPR027600">
    <property type="entry name" value="HprK-rel_A"/>
</dbReference>
<dbReference type="GO" id="GO:0016301">
    <property type="term" value="F:kinase activity"/>
    <property type="evidence" value="ECO:0007669"/>
    <property type="project" value="UniProtKB-KW"/>
</dbReference>
<keyword evidence="1" id="KW-0418">Kinase</keyword>
<accession>A0A8J2XQE1</accession>
<organism evidence="1 2">
    <name type="scientific">Neiella marina</name>
    <dbReference type="NCBI Taxonomy" id="508461"/>
    <lineage>
        <taxon>Bacteria</taxon>
        <taxon>Pseudomonadati</taxon>
        <taxon>Pseudomonadota</taxon>
        <taxon>Gammaproteobacteria</taxon>
        <taxon>Alteromonadales</taxon>
        <taxon>Echinimonadaceae</taxon>
        <taxon>Neiella</taxon>
    </lineage>
</organism>
<dbReference type="InterPro" id="IPR027417">
    <property type="entry name" value="P-loop_NTPase"/>
</dbReference>
<dbReference type="RefSeq" id="WP_087506731.1">
    <property type="nucleotide sequence ID" value="NZ_BMDX01000016.1"/>
</dbReference>
<name>A0A8J2XQE1_9GAMM</name>
<keyword evidence="2" id="KW-1185">Reference proteome</keyword>
<protein>
    <submittedName>
        <fullName evidence="1">HPr kinase</fullName>
    </submittedName>
</protein>
<dbReference type="Gene3D" id="3.40.50.300">
    <property type="entry name" value="P-loop containing nucleotide triphosphate hydrolases"/>
    <property type="match status" value="1"/>
</dbReference>
<gene>
    <name evidence="1" type="ORF">GCM10011369_28240</name>
</gene>
<sequence length="291" mass="32484">MSKSKFYLRTGPVLFEVTSNIESVRRYLASHYLDFSDSPGEQFIDYRISVTHGPLYRRLLSPQAVFKVNHRQPFKPLPLDQAPAMLEWGMNWCITTSAHQYMIIHAATVEIDGHGVIICAPPGSGKSTLCAYLASQGWRLLSDELALLSLSDGMLYGLARPINLKNSSIDLMKAFYQDDDFSDEAKDTHKGTVCLVKPPKESVLQVQTPVSPALMVFVSYQADEHCYVEPVSKSQALIEIIKNTFNFAPLAGKAFCAARQLVQQTEAVYVEYNNFASCEKAIRSCITNCPK</sequence>
<dbReference type="AlphaFoldDB" id="A0A8J2XQE1"/>
<comment type="caution">
    <text evidence="1">The sequence shown here is derived from an EMBL/GenBank/DDBJ whole genome shotgun (WGS) entry which is preliminary data.</text>
</comment>
<dbReference type="Proteomes" id="UP000619743">
    <property type="component" value="Unassembled WGS sequence"/>
</dbReference>
<dbReference type="SUPFAM" id="SSF52540">
    <property type="entry name" value="P-loop containing nucleoside triphosphate hydrolases"/>
    <property type="match status" value="1"/>
</dbReference>
<evidence type="ECO:0000313" key="2">
    <source>
        <dbReference type="Proteomes" id="UP000619743"/>
    </source>
</evidence>
<keyword evidence="1" id="KW-0808">Transferase</keyword>
<dbReference type="EMBL" id="BMDX01000016">
    <property type="protein sequence ID" value="GGA84538.1"/>
    <property type="molecule type" value="Genomic_DNA"/>
</dbReference>